<feature type="transmembrane region" description="Helical" evidence="5">
    <location>
        <begin position="62"/>
        <end position="82"/>
    </location>
</feature>
<dbReference type="OrthoDB" id="9109650at2"/>
<dbReference type="Proteomes" id="UP000440096">
    <property type="component" value="Unassembled WGS sequence"/>
</dbReference>
<dbReference type="PANTHER" id="PTHR23508:SF10">
    <property type="entry name" value="CARBOXYLIC ACID TRANSPORTER PROTEIN HOMOLOG"/>
    <property type="match status" value="1"/>
</dbReference>
<feature type="transmembrane region" description="Helical" evidence="5">
    <location>
        <begin position="301"/>
        <end position="320"/>
    </location>
</feature>
<keyword evidence="8" id="KW-1185">Reference proteome</keyword>
<dbReference type="SUPFAM" id="SSF103473">
    <property type="entry name" value="MFS general substrate transporter"/>
    <property type="match status" value="1"/>
</dbReference>
<evidence type="ECO:0000256" key="3">
    <source>
        <dbReference type="ARBA" id="ARBA00022989"/>
    </source>
</evidence>
<accession>A0A6N7YNL4</accession>
<keyword evidence="3 5" id="KW-1133">Transmembrane helix</keyword>
<name>A0A6N7YNL4_9PSEU</name>
<evidence type="ECO:0000256" key="5">
    <source>
        <dbReference type="SAM" id="Phobius"/>
    </source>
</evidence>
<proteinExistence type="predicted"/>
<dbReference type="Pfam" id="PF07690">
    <property type="entry name" value="MFS_1"/>
    <property type="match status" value="1"/>
</dbReference>
<reference evidence="7 8" key="1">
    <citation type="submission" date="2019-11" db="EMBL/GenBank/DDBJ databases">
        <title>Draft genome of Amycolatopsis RM579.</title>
        <authorList>
            <person name="Duangmal K."/>
            <person name="Mingma R."/>
        </authorList>
    </citation>
    <scope>NUCLEOTIDE SEQUENCE [LARGE SCALE GENOMIC DNA]</scope>
    <source>
        <strain evidence="7 8">RM579</strain>
    </source>
</reference>
<keyword evidence="2 5" id="KW-0812">Transmembrane</keyword>
<feature type="transmembrane region" description="Helical" evidence="5">
    <location>
        <begin position="261"/>
        <end position="281"/>
    </location>
</feature>
<dbReference type="InterPro" id="IPR011701">
    <property type="entry name" value="MFS"/>
</dbReference>
<feature type="transmembrane region" description="Helical" evidence="5">
    <location>
        <begin position="413"/>
        <end position="434"/>
    </location>
</feature>
<feature type="transmembrane region" description="Helical" evidence="5">
    <location>
        <begin position="26"/>
        <end position="50"/>
    </location>
</feature>
<dbReference type="PROSITE" id="PS50850">
    <property type="entry name" value="MFS"/>
    <property type="match status" value="1"/>
</dbReference>
<dbReference type="PROSITE" id="PS00217">
    <property type="entry name" value="SUGAR_TRANSPORT_2"/>
    <property type="match status" value="1"/>
</dbReference>
<dbReference type="Gene3D" id="1.20.1250.20">
    <property type="entry name" value="MFS general substrate transporter like domains"/>
    <property type="match status" value="1"/>
</dbReference>
<dbReference type="GO" id="GO:0046943">
    <property type="term" value="F:carboxylic acid transmembrane transporter activity"/>
    <property type="evidence" value="ECO:0007669"/>
    <property type="project" value="TreeGrafter"/>
</dbReference>
<feature type="transmembrane region" description="Helical" evidence="5">
    <location>
        <begin position="153"/>
        <end position="174"/>
    </location>
</feature>
<feature type="transmembrane region" description="Helical" evidence="5">
    <location>
        <begin position="384"/>
        <end position="407"/>
    </location>
</feature>
<dbReference type="EMBL" id="WMBA01000013">
    <property type="protein sequence ID" value="MTD54575.1"/>
    <property type="molecule type" value="Genomic_DNA"/>
</dbReference>
<feature type="transmembrane region" description="Helical" evidence="5">
    <location>
        <begin position="348"/>
        <end position="372"/>
    </location>
</feature>
<sequence length="457" mass="47141">MSATTPRDADSIRDVIDSSPISRFQALVVGISVGLSLVDGFDLFVMSFAASPIAKEWSLNGSQVGLLLSSGLLGMALGSAFVAPLADRVGRRPLSIACLSLSVAGMGLAILTTGFAGLALCRILTGLGIGGLVASLPVIIAEYSPRRRRGALIALYAAGLPFGGIIGGFVATFVTTELGWRASFAVGAGLTLLLLLVAVAALPESLDFLLVRRPKRALERVNALLARMGRNLVEELPVAVRVREDRVGAAVLSGRNGIRSVLLWISYFVAYGCYLFAASWMPLLLQRSGFSSHQSINGGTLMSAGGVAGILLFGGLALVWSARMLTVACFVGLGLTFVAISISAGSPVLILLVAAAMGIFGNAVAAGLFAIAPDLYPAAVRSTAVGWAVAIGRIGAIVSPVLAGLLVDQKWSTQQIFGVFAPPMAVAALATLGLGGRRLARSRKPALDPDKATDVVS</sequence>
<evidence type="ECO:0000259" key="6">
    <source>
        <dbReference type="PROSITE" id="PS50850"/>
    </source>
</evidence>
<comment type="subcellular location">
    <subcellularLocation>
        <location evidence="1">Cell membrane</location>
        <topology evidence="1">Multi-pass membrane protein</topology>
    </subcellularLocation>
</comment>
<keyword evidence="4 5" id="KW-0472">Membrane</keyword>
<evidence type="ECO:0000256" key="4">
    <source>
        <dbReference type="ARBA" id="ARBA00023136"/>
    </source>
</evidence>
<evidence type="ECO:0000256" key="2">
    <source>
        <dbReference type="ARBA" id="ARBA00022692"/>
    </source>
</evidence>
<feature type="domain" description="Major facilitator superfamily (MFS) profile" evidence="6">
    <location>
        <begin position="28"/>
        <end position="439"/>
    </location>
</feature>
<protein>
    <submittedName>
        <fullName evidence="7">MFS transporter</fullName>
    </submittedName>
</protein>
<gene>
    <name evidence="7" type="ORF">GKO32_11380</name>
</gene>
<dbReference type="RefSeq" id="WP_154756793.1">
    <property type="nucleotide sequence ID" value="NZ_WMBA01000013.1"/>
</dbReference>
<dbReference type="InterPro" id="IPR020846">
    <property type="entry name" value="MFS_dom"/>
</dbReference>
<evidence type="ECO:0000313" key="7">
    <source>
        <dbReference type="EMBL" id="MTD54575.1"/>
    </source>
</evidence>
<dbReference type="GO" id="GO:0005886">
    <property type="term" value="C:plasma membrane"/>
    <property type="evidence" value="ECO:0007669"/>
    <property type="project" value="UniProtKB-SubCell"/>
</dbReference>
<organism evidence="7 8">
    <name type="scientific">Amycolatopsis pithecellobii</name>
    <dbReference type="NCBI Taxonomy" id="664692"/>
    <lineage>
        <taxon>Bacteria</taxon>
        <taxon>Bacillati</taxon>
        <taxon>Actinomycetota</taxon>
        <taxon>Actinomycetes</taxon>
        <taxon>Pseudonocardiales</taxon>
        <taxon>Pseudonocardiaceae</taxon>
        <taxon>Amycolatopsis</taxon>
    </lineage>
</organism>
<feature type="transmembrane region" description="Helical" evidence="5">
    <location>
        <begin position="94"/>
        <end position="117"/>
    </location>
</feature>
<dbReference type="InterPro" id="IPR005829">
    <property type="entry name" value="Sugar_transporter_CS"/>
</dbReference>
<dbReference type="PROSITE" id="PS00216">
    <property type="entry name" value="SUGAR_TRANSPORT_1"/>
    <property type="match status" value="1"/>
</dbReference>
<dbReference type="InterPro" id="IPR036259">
    <property type="entry name" value="MFS_trans_sf"/>
</dbReference>
<feature type="transmembrane region" description="Helical" evidence="5">
    <location>
        <begin position="123"/>
        <end position="141"/>
    </location>
</feature>
<comment type="caution">
    <text evidence="7">The sequence shown here is derived from an EMBL/GenBank/DDBJ whole genome shotgun (WGS) entry which is preliminary data.</text>
</comment>
<dbReference type="AlphaFoldDB" id="A0A6N7YNL4"/>
<feature type="transmembrane region" description="Helical" evidence="5">
    <location>
        <begin position="325"/>
        <end position="342"/>
    </location>
</feature>
<dbReference type="PANTHER" id="PTHR23508">
    <property type="entry name" value="CARBOXYLIC ACID TRANSPORTER PROTEIN HOMOLOG"/>
    <property type="match status" value="1"/>
</dbReference>
<feature type="transmembrane region" description="Helical" evidence="5">
    <location>
        <begin position="180"/>
        <end position="203"/>
    </location>
</feature>
<evidence type="ECO:0000256" key="1">
    <source>
        <dbReference type="ARBA" id="ARBA00004651"/>
    </source>
</evidence>
<evidence type="ECO:0000313" key="8">
    <source>
        <dbReference type="Proteomes" id="UP000440096"/>
    </source>
</evidence>